<accession>A0A5N5SK36</accession>
<organism evidence="1 2">
    <name type="scientific">Armadillidium nasatum</name>
    <dbReference type="NCBI Taxonomy" id="96803"/>
    <lineage>
        <taxon>Eukaryota</taxon>
        <taxon>Metazoa</taxon>
        <taxon>Ecdysozoa</taxon>
        <taxon>Arthropoda</taxon>
        <taxon>Crustacea</taxon>
        <taxon>Multicrustacea</taxon>
        <taxon>Malacostraca</taxon>
        <taxon>Eumalacostraca</taxon>
        <taxon>Peracarida</taxon>
        <taxon>Isopoda</taxon>
        <taxon>Oniscidea</taxon>
        <taxon>Crinocheta</taxon>
        <taxon>Armadillidiidae</taxon>
        <taxon>Armadillidium</taxon>
    </lineage>
</organism>
<dbReference type="OrthoDB" id="447173at2759"/>
<keyword evidence="2" id="KW-1185">Reference proteome</keyword>
<evidence type="ECO:0000313" key="1">
    <source>
        <dbReference type="EMBL" id="KAB7494346.1"/>
    </source>
</evidence>
<protein>
    <submittedName>
        <fullName evidence="1">Uncharacterized protein</fullName>
    </submittedName>
</protein>
<proteinExistence type="predicted"/>
<dbReference type="Proteomes" id="UP000326759">
    <property type="component" value="Unassembled WGS sequence"/>
</dbReference>
<dbReference type="AlphaFoldDB" id="A0A5N5SK36"/>
<reference evidence="1 2" key="1">
    <citation type="journal article" date="2019" name="PLoS Biol.">
        <title>Sex chromosomes control vertical transmission of feminizing Wolbachia symbionts in an isopod.</title>
        <authorList>
            <person name="Becking T."/>
            <person name="Chebbi M.A."/>
            <person name="Giraud I."/>
            <person name="Moumen B."/>
            <person name="Laverre T."/>
            <person name="Caubet Y."/>
            <person name="Peccoud J."/>
            <person name="Gilbert C."/>
            <person name="Cordaux R."/>
        </authorList>
    </citation>
    <scope>NUCLEOTIDE SEQUENCE [LARGE SCALE GENOMIC DNA]</scope>
    <source>
        <strain evidence="1">ANa2</strain>
        <tissue evidence="1">Whole body excluding digestive tract and cuticle</tissue>
    </source>
</reference>
<evidence type="ECO:0000313" key="2">
    <source>
        <dbReference type="Proteomes" id="UP000326759"/>
    </source>
</evidence>
<comment type="caution">
    <text evidence="1">The sequence shown here is derived from an EMBL/GenBank/DDBJ whole genome shotgun (WGS) entry which is preliminary data.</text>
</comment>
<gene>
    <name evidence="1" type="ORF">Anas_04765</name>
</gene>
<name>A0A5N5SK36_9CRUS</name>
<sequence>MAAPAPDGERENWDLIGDFANKSLRLKADRWQKAVQHGDTRDNILKFFDGETEQLIIGQNPANQLVASREVSAGLRTKAVFFLKTTDEQLVRDEEKSNVRENVIFGDLSPQPLDHLSNLIEEVNNQQLIQ</sequence>
<dbReference type="EMBL" id="SEYY01024174">
    <property type="protein sequence ID" value="KAB7494346.1"/>
    <property type="molecule type" value="Genomic_DNA"/>
</dbReference>